<dbReference type="GO" id="GO:0004497">
    <property type="term" value="F:monooxygenase activity"/>
    <property type="evidence" value="ECO:0007669"/>
    <property type="project" value="UniProtKB-KW"/>
</dbReference>
<comment type="caution">
    <text evidence="10">The sequence shown here is derived from an EMBL/GenBank/DDBJ whole genome shotgun (WGS) entry which is preliminary data.</text>
</comment>
<keyword evidence="9" id="KW-0472">Membrane</keyword>
<dbReference type="PANTHER" id="PTHR24305:SF237">
    <property type="entry name" value="CYTOCHROME P450 MONOOXYGENASE ATNE-RELATED"/>
    <property type="match status" value="1"/>
</dbReference>
<keyword evidence="5" id="KW-0560">Oxidoreductase</keyword>
<dbReference type="AlphaFoldDB" id="A0A9P4UXA6"/>
<dbReference type="PRINTS" id="PR00463">
    <property type="entry name" value="EP450I"/>
</dbReference>
<feature type="transmembrane region" description="Helical" evidence="9">
    <location>
        <begin position="12"/>
        <end position="32"/>
    </location>
</feature>
<dbReference type="PANTHER" id="PTHR24305">
    <property type="entry name" value="CYTOCHROME P450"/>
    <property type="match status" value="1"/>
</dbReference>
<proteinExistence type="inferred from homology"/>
<sequence>MALLTLSHYPSSLLLLYGLAGWVAYVIAVGIYRVTLHPLAKYPGPIRYKLSGWPLLWQAFKGNRHIWHLKDHEKYGPIVRIGPNTLSFNTETALSTIYGPRGANVKKGEWYKTFDIAAGAYSSFTETDREKHAIKRRWLSPAFSAESMKINEPVIINIIERFCDTIRPGKEGWGQSWNATDIMTYLGFDIMGALVFGCDFRTVQEETNRDLAESVLPASQFLYWVSYLPLAVLVRPLLRTKLFEIAGGKPVVDNNRLIDYANEQVKSRGIEEIQEKGASGHGRKDLLSRVIDNYDKKTGWRPTQAELDTESLNMINAGADPYSGTMAGVIFYLVHNRASLEKATAEVRSTFDSPDDIVNGSKLNSCVYMYACIEEALRRISGVPSHLPREVLSGGITVDGHHIPAGCVVGVPAYALHHTPQYYPDPWSFTPERWIESDTTPRESVELARKAFCPFSIGMRQCSGRNIAYLQMKLTLAHMLYRFDMRLDPDEPGRGCGGPDMEEGRQRKDEFQLLDAFGFGRDGPMVQFKIAQTN</sequence>
<dbReference type="InterPro" id="IPR036396">
    <property type="entry name" value="Cyt_P450_sf"/>
</dbReference>
<dbReference type="GO" id="GO:0016705">
    <property type="term" value="F:oxidoreductase activity, acting on paired donors, with incorporation or reduction of molecular oxygen"/>
    <property type="evidence" value="ECO:0007669"/>
    <property type="project" value="InterPro"/>
</dbReference>
<dbReference type="Gene3D" id="1.10.630.10">
    <property type="entry name" value="Cytochrome P450"/>
    <property type="match status" value="1"/>
</dbReference>
<comment type="similarity">
    <text evidence="2">Belongs to the cytochrome P450 family.</text>
</comment>
<feature type="binding site" description="axial binding residue" evidence="8">
    <location>
        <position position="462"/>
    </location>
    <ligand>
        <name>heme</name>
        <dbReference type="ChEBI" id="CHEBI:30413"/>
    </ligand>
    <ligandPart>
        <name>Fe</name>
        <dbReference type="ChEBI" id="CHEBI:18248"/>
    </ligandPart>
</feature>
<comment type="cofactor">
    <cofactor evidence="1 8">
        <name>heme</name>
        <dbReference type="ChEBI" id="CHEBI:30413"/>
    </cofactor>
</comment>
<dbReference type="EMBL" id="ML996186">
    <property type="protein sequence ID" value="KAF2731922.1"/>
    <property type="molecule type" value="Genomic_DNA"/>
</dbReference>
<gene>
    <name evidence="10" type="ORF">EJ04DRAFT_544899</name>
</gene>
<keyword evidence="11" id="KW-1185">Reference proteome</keyword>
<evidence type="ECO:0000256" key="1">
    <source>
        <dbReference type="ARBA" id="ARBA00001971"/>
    </source>
</evidence>
<dbReference type="GO" id="GO:0005506">
    <property type="term" value="F:iron ion binding"/>
    <property type="evidence" value="ECO:0007669"/>
    <property type="project" value="InterPro"/>
</dbReference>
<protein>
    <submittedName>
        <fullName evidence="10">Cytochrome P450</fullName>
    </submittedName>
</protein>
<evidence type="ECO:0000256" key="6">
    <source>
        <dbReference type="ARBA" id="ARBA00023004"/>
    </source>
</evidence>
<evidence type="ECO:0000256" key="5">
    <source>
        <dbReference type="ARBA" id="ARBA00023002"/>
    </source>
</evidence>
<organism evidence="10 11">
    <name type="scientific">Polyplosphaeria fusca</name>
    <dbReference type="NCBI Taxonomy" id="682080"/>
    <lineage>
        <taxon>Eukaryota</taxon>
        <taxon>Fungi</taxon>
        <taxon>Dikarya</taxon>
        <taxon>Ascomycota</taxon>
        <taxon>Pezizomycotina</taxon>
        <taxon>Dothideomycetes</taxon>
        <taxon>Pleosporomycetidae</taxon>
        <taxon>Pleosporales</taxon>
        <taxon>Tetraplosphaeriaceae</taxon>
        <taxon>Polyplosphaeria</taxon>
    </lineage>
</organism>
<keyword evidence="7" id="KW-0503">Monooxygenase</keyword>
<dbReference type="Pfam" id="PF00067">
    <property type="entry name" value="p450"/>
    <property type="match status" value="1"/>
</dbReference>
<reference evidence="10" key="1">
    <citation type="journal article" date="2020" name="Stud. Mycol.">
        <title>101 Dothideomycetes genomes: a test case for predicting lifestyles and emergence of pathogens.</title>
        <authorList>
            <person name="Haridas S."/>
            <person name="Albert R."/>
            <person name="Binder M."/>
            <person name="Bloem J."/>
            <person name="Labutti K."/>
            <person name="Salamov A."/>
            <person name="Andreopoulos B."/>
            <person name="Baker S."/>
            <person name="Barry K."/>
            <person name="Bills G."/>
            <person name="Bluhm B."/>
            <person name="Cannon C."/>
            <person name="Castanera R."/>
            <person name="Culley D."/>
            <person name="Daum C."/>
            <person name="Ezra D."/>
            <person name="Gonzalez J."/>
            <person name="Henrissat B."/>
            <person name="Kuo A."/>
            <person name="Liang C."/>
            <person name="Lipzen A."/>
            <person name="Lutzoni F."/>
            <person name="Magnuson J."/>
            <person name="Mondo S."/>
            <person name="Nolan M."/>
            <person name="Ohm R."/>
            <person name="Pangilinan J."/>
            <person name="Park H.-J."/>
            <person name="Ramirez L."/>
            <person name="Alfaro M."/>
            <person name="Sun H."/>
            <person name="Tritt A."/>
            <person name="Yoshinaga Y."/>
            <person name="Zwiers L.-H."/>
            <person name="Turgeon B."/>
            <person name="Goodwin S."/>
            <person name="Spatafora J."/>
            <person name="Crous P."/>
            <person name="Grigoriev I."/>
        </authorList>
    </citation>
    <scope>NUCLEOTIDE SEQUENCE</scope>
    <source>
        <strain evidence="10">CBS 125425</strain>
    </source>
</reference>
<keyword evidence="9" id="KW-1133">Transmembrane helix</keyword>
<dbReference type="InterPro" id="IPR050121">
    <property type="entry name" value="Cytochrome_P450_monoxygenase"/>
</dbReference>
<evidence type="ECO:0000256" key="3">
    <source>
        <dbReference type="ARBA" id="ARBA00022617"/>
    </source>
</evidence>
<evidence type="ECO:0000256" key="9">
    <source>
        <dbReference type="SAM" id="Phobius"/>
    </source>
</evidence>
<dbReference type="OrthoDB" id="1470350at2759"/>
<evidence type="ECO:0000256" key="4">
    <source>
        <dbReference type="ARBA" id="ARBA00022723"/>
    </source>
</evidence>
<dbReference type="GO" id="GO:0020037">
    <property type="term" value="F:heme binding"/>
    <property type="evidence" value="ECO:0007669"/>
    <property type="project" value="InterPro"/>
</dbReference>
<keyword evidence="3 8" id="KW-0349">Heme</keyword>
<dbReference type="Proteomes" id="UP000799444">
    <property type="component" value="Unassembled WGS sequence"/>
</dbReference>
<keyword evidence="6 8" id="KW-0408">Iron</keyword>
<name>A0A9P4UXA6_9PLEO</name>
<dbReference type="CDD" id="cd11061">
    <property type="entry name" value="CYP67-like"/>
    <property type="match status" value="1"/>
</dbReference>
<evidence type="ECO:0000256" key="7">
    <source>
        <dbReference type="ARBA" id="ARBA00023033"/>
    </source>
</evidence>
<accession>A0A9P4UXA6</accession>
<dbReference type="SUPFAM" id="SSF48264">
    <property type="entry name" value="Cytochrome P450"/>
    <property type="match status" value="1"/>
</dbReference>
<evidence type="ECO:0000256" key="8">
    <source>
        <dbReference type="PIRSR" id="PIRSR602401-1"/>
    </source>
</evidence>
<evidence type="ECO:0000313" key="10">
    <source>
        <dbReference type="EMBL" id="KAF2731922.1"/>
    </source>
</evidence>
<keyword evidence="9" id="KW-0812">Transmembrane</keyword>
<dbReference type="InterPro" id="IPR002401">
    <property type="entry name" value="Cyt_P450_E_grp-I"/>
</dbReference>
<dbReference type="InterPro" id="IPR001128">
    <property type="entry name" value="Cyt_P450"/>
</dbReference>
<keyword evidence="4 8" id="KW-0479">Metal-binding</keyword>
<evidence type="ECO:0000256" key="2">
    <source>
        <dbReference type="ARBA" id="ARBA00010617"/>
    </source>
</evidence>
<evidence type="ECO:0000313" key="11">
    <source>
        <dbReference type="Proteomes" id="UP000799444"/>
    </source>
</evidence>